<evidence type="ECO:0000256" key="1">
    <source>
        <dbReference type="SAM" id="Phobius"/>
    </source>
</evidence>
<sequence>MDLKGKRLITPKMCRLYPYLLSRLSYVCHPIIIFAGCDINYRKPLYLFIPAKLPPVFHCLFPTYLLVYETIFKSTGRMTQRITLRKKSTQTYKKKYNSKLLWKRW</sequence>
<feature type="transmembrane region" description="Helical" evidence="1">
    <location>
        <begin position="53"/>
        <end position="72"/>
    </location>
</feature>
<keyword evidence="1" id="KW-1133">Transmembrane helix</keyword>
<proteinExistence type="predicted"/>
<evidence type="ECO:0000313" key="2">
    <source>
        <dbReference type="EMBL" id="CCC95042.1"/>
    </source>
</evidence>
<organism evidence="2">
    <name type="scientific">Trypanosoma congolense (strain IL3000)</name>
    <dbReference type="NCBI Taxonomy" id="1068625"/>
    <lineage>
        <taxon>Eukaryota</taxon>
        <taxon>Discoba</taxon>
        <taxon>Euglenozoa</taxon>
        <taxon>Kinetoplastea</taxon>
        <taxon>Metakinetoplastina</taxon>
        <taxon>Trypanosomatida</taxon>
        <taxon>Trypanosomatidae</taxon>
        <taxon>Trypanosoma</taxon>
        <taxon>Nannomonas</taxon>
    </lineage>
</organism>
<dbReference type="AlphaFoldDB" id="G0V072"/>
<gene>
    <name evidence="2" type="ORF">TCIL3000_11_4470</name>
</gene>
<feature type="transmembrane region" description="Helical" evidence="1">
    <location>
        <begin position="20"/>
        <end position="41"/>
    </location>
</feature>
<keyword evidence="1" id="KW-0472">Membrane</keyword>
<accession>G0V072</accession>
<keyword evidence="1" id="KW-0812">Transmembrane</keyword>
<protein>
    <submittedName>
        <fullName evidence="2">Uncharacterized protein</fullName>
    </submittedName>
</protein>
<reference evidence="2" key="1">
    <citation type="journal article" date="2012" name="Proc. Natl. Acad. Sci. U.S.A.">
        <title>Antigenic diversity is generated by distinct evolutionary mechanisms in African trypanosome species.</title>
        <authorList>
            <person name="Jackson A.P."/>
            <person name="Berry A."/>
            <person name="Aslett M."/>
            <person name="Allison H.C."/>
            <person name="Burton P."/>
            <person name="Vavrova-Anderson J."/>
            <person name="Brown R."/>
            <person name="Browne H."/>
            <person name="Corton N."/>
            <person name="Hauser H."/>
            <person name="Gamble J."/>
            <person name="Gilderthorp R."/>
            <person name="Marcello L."/>
            <person name="McQuillan J."/>
            <person name="Otto T.D."/>
            <person name="Quail M.A."/>
            <person name="Sanders M.J."/>
            <person name="van Tonder A."/>
            <person name="Ginger M.L."/>
            <person name="Field M.C."/>
            <person name="Barry J.D."/>
            <person name="Hertz-Fowler C."/>
            <person name="Berriman M."/>
        </authorList>
    </citation>
    <scope>NUCLEOTIDE SEQUENCE</scope>
    <source>
        <strain evidence="2">IL3000</strain>
    </source>
</reference>
<name>G0V072_TRYCI</name>
<dbReference type="EMBL" id="HE575324">
    <property type="protein sequence ID" value="CCC95042.1"/>
    <property type="molecule type" value="Genomic_DNA"/>
</dbReference>